<dbReference type="PROSITE" id="PS51340">
    <property type="entry name" value="MOSC"/>
    <property type="match status" value="1"/>
</dbReference>
<dbReference type="RefSeq" id="WP_105332778.1">
    <property type="nucleotide sequence ID" value="NZ_PUHY01000015.1"/>
</dbReference>
<dbReference type="GO" id="GO:0030151">
    <property type="term" value="F:molybdenum ion binding"/>
    <property type="evidence" value="ECO:0007669"/>
    <property type="project" value="InterPro"/>
</dbReference>
<feature type="domain" description="MOSC" evidence="1">
    <location>
        <begin position="20"/>
        <end position="148"/>
    </location>
</feature>
<dbReference type="InterPro" id="IPR005302">
    <property type="entry name" value="MoCF_Sase_C"/>
</dbReference>
<proteinExistence type="predicted"/>
<evidence type="ECO:0000313" key="2">
    <source>
        <dbReference type="EMBL" id="PQO29584.1"/>
    </source>
</evidence>
<dbReference type="SUPFAM" id="SSF50800">
    <property type="entry name" value="PK beta-barrel domain-like"/>
    <property type="match status" value="1"/>
</dbReference>
<dbReference type="AlphaFoldDB" id="A0A2S8FCB4"/>
<comment type="caution">
    <text evidence="2">The sequence shown here is derived from an EMBL/GenBank/DDBJ whole genome shotgun (WGS) entry which is preliminary data.</text>
</comment>
<dbReference type="InterPro" id="IPR052716">
    <property type="entry name" value="MOSC_domain"/>
</dbReference>
<dbReference type="InterPro" id="IPR011037">
    <property type="entry name" value="Pyrv_Knase-like_insert_dom_sf"/>
</dbReference>
<evidence type="ECO:0000313" key="3">
    <source>
        <dbReference type="Proteomes" id="UP000238322"/>
    </source>
</evidence>
<dbReference type="PANTHER" id="PTHR36930">
    <property type="entry name" value="METAL-SULFUR CLUSTER BIOSYNTHESIS PROTEINS YUAD-RELATED"/>
    <property type="match status" value="1"/>
</dbReference>
<dbReference type="GO" id="GO:0003824">
    <property type="term" value="F:catalytic activity"/>
    <property type="evidence" value="ECO:0007669"/>
    <property type="project" value="InterPro"/>
</dbReference>
<dbReference type="OrthoDB" id="281082at2"/>
<reference evidence="2 3" key="1">
    <citation type="submission" date="2018-02" db="EMBL/GenBank/DDBJ databases">
        <title>Comparative genomes isolates from brazilian mangrove.</title>
        <authorList>
            <person name="Araujo J.E."/>
            <person name="Taketani R.G."/>
            <person name="Silva M.C.P."/>
            <person name="Loureco M.V."/>
            <person name="Andreote F.D."/>
        </authorList>
    </citation>
    <scope>NUCLEOTIDE SEQUENCE [LARGE SCALE GENOMIC DNA]</scope>
    <source>
        <strain evidence="2 3">Hex-1 MGV</strain>
    </source>
</reference>
<organism evidence="2 3">
    <name type="scientific">Blastopirellula marina</name>
    <dbReference type="NCBI Taxonomy" id="124"/>
    <lineage>
        <taxon>Bacteria</taxon>
        <taxon>Pseudomonadati</taxon>
        <taxon>Planctomycetota</taxon>
        <taxon>Planctomycetia</taxon>
        <taxon>Pirellulales</taxon>
        <taxon>Pirellulaceae</taxon>
        <taxon>Blastopirellula</taxon>
    </lineage>
</organism>
<evidence type="ECO:0000259" key="1">
    <source>
        <dbReference type="PROSITE" id="PS51340"/>
    </source>
</evidence>
<dbReference type="PANTHER" id="PTHR36930:SF1">
    <property type="entry name" value="MOSC DOMAIN-CONTAINING PROTEIN"/>
    <property type="match status" value="1"/>
</dbReference>
<dbReference type="GO" id="GO:0030170">
    <property type="term" value="F:pyridoxal phosphate binding"/>
    <property type="evidence" value="ECO:0007669"/>
    <property type="project" value="InterPro"/>
</dbReference>
<protein>
    <recommendedName>
        <fullName evidence="1">MOSC domain-containing protein</fullName>
    </recommendedName>
</protein>
<dbReference type="Proteomes" id="UP000238322">
    <property type="component" value="Unassembled WGS sequence"/>
</dbReference>
<sequence length="151" mass="16207">MNLPRGQVVAVCLSNGGIPRRPVVSAELTPQGLKGDGHRYDQHYAPQRAVTLFNQELLERFADGVTPFPPGSVGENITIMGIDLTTLMPGQCLTIGEAKIRLEKRWKPCHAKDAATGEVAPNTAELYGYFASVVTSASLQAGQVVEACDDQ</sequence>
<name>A0A2S8FCB4_9BACT</name>
<accession>A0A2S8FCB4</accession>
<dbReference type="Pfam" id="PF03473">
    <property type="entry name" value="MOSC"/>
    <property type="match status" value="1"/>
</dbReference>
<dbReference type="EMBL" id="PUHY01000015">
    <property type="protein sequence ID" value="PQO29584.1"/>
    <property type="molecule type" value="Genomic_DNA"/>
</dbReference>
<gene>
    <name evidence="2" type="ORF">C5Y83_26360</name>
</gene>
<dbReference type="Gene3D" id="2.40.33.20">
    <property type="entry name" value="PK beta-barrel domain-like"/>
    <property type="match status" value="1"/>
</dbReference>